<comment type="pathway">
    <text evidence="7">Glycan biosynthesis; glycogen biosynthesis.</text>
</comment>
<dbReference type="InterPro" id="IPR011835">
    <property type="entry name" value="GS/SS"/>
</dbReference>
<dbReference type="UniPathway" id="UPA00164"/>
<dbReference type="GO" id="GO:0005978">
    <property type="term" value="P:glycogen biosynthetic process"/>
    <property type="evidence" value="ECO:0007669"/>
    <property type="project" value="UniProtKB-UniRule"/>
</dbReference>
<comment type="function">
    <text evidence="2 7">Synthesizes alpha-1,4-glucan chains using ADP-glucose.</text>
</comment>
<comment type="similarity">
    <text evidence="3 7">Belongs to the glycosyltransferase 1 family. Bacterial/plant glycogen synthase subfamily.</text>
</comment>
<name>A0A1G1VM14_9BACT</name>
<dbReference type="Proteomes" id="UP000177324">
    <property type="component" value="Unassembled WGS sequence"/>
</dbReference>
<evidence type="ECO:0000259" key="9">
    <source>
        <dbReference type="Pfam" id="PF08323"/>
    </source>
</evidence>
<keyword evidence="6 7" id="KW-0320">Glycogen biosynthesis</keyword>
<evidence type="ECO:0000256" key="7">
    <source>
        <dbReference type="HAMAP-Rule" id="MF_00484"/>
    </source>
</evidence>
<evidence type="ECO:0000256" key="6">
    <source>
        <dbReference type="ARBA" id="ARBA00023056"/>
    </source>
</evidence>
<dbReference type="Gene3D" id="3.40.50.2000">
    <property type="entry name" value="Glycogen Phosphorylase B"/>
    <property type="match status" value="2"/>
</dbReference>
<gene>
    <name evidence="7" type="primary">glgA</name>
    <name evidence="10" type="ORF">A2784_02980</name>
</gene>
<feature type="domain" description="Starch synthase catalytic" evidence="9">
    <location>
        <begin position="13"/>
        <end position="258"/>
    </location>
</feature>
<dbReference type="HAMAP" id="MF_00484">
    <property type="entry name" value="Glycogen_synth"/>
    <property type="match status" value="1"/>
</dbReference>
<dbReference type="PANTHER" id="PTHR45825">
    <property type="entry name" value="GRANULE-BOUND STARCH SYNTHASE 1, CHLOROPLASTIC/AMYLOPLASTIC"/>
    <property type="match status" value="1"/>
</dbReference>
<dbReference type="EC" id="2.4.1.21" evidence="7"/>
<dbReference type="STRING" id="1797589.A2784_02980"/>
<evidence type="ECO:0000256" key="2">
    <source>
        <dbReference type="ARBA" id="ARBA00002764"/>
    </source>
</evidence>
<reference evidence="10 11" key="1">
    <citation type="journal article" date="2016" name="Nat. Commun.">
        <title>Thousands of microbial genomes shed light on interconnected biogeochemical processes in an aquifer system.</title>
        <authorList>
            <person name="Anantharaman K."/>
            <person name="Brown C.T."/>
            <person name="Hug L.A."/>
            <person name="Sharon I."/>
            <person name="Castelle C.J."/>
            <person name="Probst A.J."/>
            <person name="Thomas B.C."/>
            <person name="Singh A."/>
            <person name="Wilkins M.J."/>
            <person name="Karaoz U."/>
            <person name="Brodie E.L."/>
            <person name="Williams K.H."/>
            <person name="Hubbard S.S."/>
            <person name="Banfield J.F."/>
        </authorList>
    </citation>
    <scope>NUCLEOTIDE SEQUENCE [LARGE SCALE GENOMIC DNA]</scope>
</reference>
<sequence length="507" mass="57567">MKLFSKIRSKPLKIIFVTTEAEPFVAAGGLGVVMHALPKALQELGHDVRIIIPRYLQIDSAKWNLQVEYEGLQVPTENRKGVKNLICNVKRYDPVGSAVSVTAYFLENMEYYEQRANVYGYADDAARWVLLCRGALEFLRLSEWSPDVIVCTDRHTGLLPNILKTFYSDDSKLSQITVIHSIHNLGHQLSGLDYRFVAKEELDDGHSLLPALEDPALLKINGMKRGIMYADAINTVSQNYAKEITTSQYGEGLDDLLRRKLEQRRLVGILNGLDYTIWDPEKDQLIKYPFSAKNLPARARNKAELQKYFKLPFGQDFFVAAIVARMIAQKGVDLLESIIFTVLQDLPMQLVVVGVGESRIMEFLLNLKKVFPRQVGTSFVHDPRLPHSIFAGADVALIPSRFEPSGLTQMEAMSYGCIPIVRKTGGLADTVEDYDPEKNQGTGFIFENVDSLSLMIAVVRAYQSFRHKGHWQNLQLRAMQKDFSWKNSARQYVKLFKRAIKLHRLPR</sequence>
<evidence type="ECO:0000256" key="4">
    <source>
        <dbReference type="ARBA" id="ARBA00022676"/>
    </source>
</evidence>
<comment type="caution">
    <text evidence="7">Lacks conserved residue(s) required for the propagation of feature annotation.</text>
</comment>
<dbReference type="GO" id="GO:0004373">
    <property type="term" value="F:alpha-1,4-glucan glucosyltransferase (UDP-glucose donor) activity"/>
    <property type="evidence" value="ECO:0007669"/>
    <property type="project" value="InterPro"/>
</dbReference>
<evidence type="ECO:0000259" key="8">
    <source>
        <dbReference type="Pfam" id="PF00534"/>
    </source>
</evidence>
<dbReference type="SUPFAM" id="SSF53756">
    <property type="entry name" value="UDP-Glycosyltransferase/glycogen phosphorylase"/>
    <property type="match status" value="1"/>
</dbReference>
<dbReference type="AlphaFoldDB" id="A0A1G1VM14"/>
<dbReference type="CDD" id="cd03791">
    <property type="entry name" value="GT5_Glycogen_synthase_DULL1-like"/>
    <property type="match status" value="1"/>
</dbReference>
<dbReference type="Pfam" id="PF00534">
    <property type="entry name" value="Glycos_transf_1"/>
    <property type="match status" value="1"/>
</dbReference>
<dbReference type="NCBIfam" id="TIGR02095">
    <property type="entry name" value="glgA"/>
    <property type="match status" value="1"/>
</dbReference>
<keyword evidence="5 7" id="KW-0808">Transferase</keyword>
<dbReference type="Pfam" id="PF08323">
    <property type="entry name" value="Glyco_transf_5"/>
    <property type="match status" value="1"/>
</dbReference>
<evidence type="ECO:0000256" key="1">
    <source>
        <dbReference type="ARBA" id="ARBA00001478"/>
    </source>
</evidence>
<evidence type="ECO:0000313" key="10">
    <source>
        <dbReference type="EMBL" id="OGY16403.1"/>
    </source>
</evidence>
<keyword evidence="4 7" id="KW-0328">Glycosyltransferase</keyword>
<protein>
    <recommendedName>
        <fullName evidence="7">Glycogen synthase</fullName>
        <ecNumber evidence="7">2.4.1.21</ecNumber>
    </recommendedName>
    <alternativeName>
        <fullName evidence="7">Starch [bacterial glycogen] synthase</fullName>
    </alternativeName>
</protein>
<dbReference type="EMBL" id="MHCH01000046">
    <property type="protein sequence ID" value="OGY16403.1"/>
    <property type="molecule type" value="Genomic_DNA"/>
</dbReference>
<dbReference type="InterPro" id="IPR001296">
    <property type="entry name" value="Glyco_trans_1"/>
</dbReference>
<comment type="catalytic activity">
    <reaction evidence="1 7">
        <text>[(1-&gt;4)-alpha-D-glucosyl](n) + ADP-alpha-D-glucose = [(1-&gt;4)-alpha-D-glucosyl](n+1) + ADP + H(+)</text>
        <dbReference type="Rhea" id="RHEA:18189"/>
        <dbReference type="Rhea" id="RHEA-COMP:9584"/>
        <dbReference type="Rhea" id="RHEA-COMP:9587"/>
        <dbReference type="ChEBI" id="CHEBI:15378"/>
        <dbReference type="ChEBI" id="CHEBI:15444"/>
        <dbReference type="ChEBI" id="CHEBI:57498"/>
        <dbReference type="ChEBI" id="CHEBI:456216"/>
        <dbReference type="EC" id="2.4.1.21"/>
    </reaction>
</comment>
<comment type="caution">
    <text evidence="10">The sequence shown here is derived from an EMBL/GenBank/DDBJ whole genome shotgun (WGS) entry which is preliminary data.</text>
</comment>
<accession>A0A1G1VM14</accession>
<evidence type="ECO:0000313" key="11">
    <source>
        <dbReference type="Proteomes" id="UP000177324"/>
    </source>
</evidence>
<dbReference type="InterPro" id="IPR013534">
    <property type="entry name" value="Starch_synth_cat_dom"/>
</dbReference>
<evidence type="ECO:0000256" key="3">
    <source>
        <dbReference type="ARBA" id="ARBA00010281"/>
    </source>
</evidence>
<evidence type="ECO:0000256" key="5">
    <source>
        <dbReference type="ARBA" id="ARBA00022679"/>
    </source>
</evidence>
<proteinExistence type="inferred from homology"/>
<dbReference type="PANTHER" id="PTHR45825:SF11">
    <property type="entry name" value="ALPHA AMYLASE DOMAIN-CONTAINING PROTEIN"/>
    <property type="match status" value="1"/>
</dbReference>
<feature type="domain" description="Glycosyl transferase family 1" evidence="8">
    <location>
        <begin position="310"/>
        <end position="451"/>
    </location>
</feature>
<dbReference type="GO" id="GO:0009011">
    <property type="term" value="F:alpha-1,4-glucan glucosyltransferase (ADP-glucose donor) activity"/>
    <property type="evidence" value="ECO:0007669"/>
    <property type="project" value="UniProtKB-UniRule"/>
</dbReference>
<organism evidence="10 11">
    <name type="scientific">Candidatus Chisholmbacteria bacterium RIFCSPHIGHO2_01_FULL_48_12</name>
    <dbReference type="NCBI Taxonomy" id="1797589"/>
    <lineage>
        <taxon>Bacteria</taxon>
        <taxon>Candidatus Chisholmiibacteriota</taxon>
    </lineage>
</organism>